<evidence type="ECO:0000313" key="6">
    <source>
        <dbReference type="Proteomes" id="UP000321570"/>
    </source>
</evidence>
<keyword evidence="2" id="KW-0804">Transcription</keyword>
<feature type="compositionally biased region" description="Low complexity" evidence="3">
    <location>
        <begin position="9"/>
        <end position="32"/>
    </location>
</feature>
<dbReference type="SUPFAM" id="SSF49879">
    <property type="entry name" value="SMAD/FHA domain"/>
    <property type="match status" value="1"/>
</dbReference>
<dbReference type="PROSITE" id="PS51076">
    <property type="entry name" value="MH2"/>
    <property type="match status" value="1"/>
</dbReference>
<evidence type="ECO:0000259" key="4">
    <source>
        <dbReference type="PROSITE" id="PS51076"/>
    </source>
</evidence>
<keyword evidence="6" id="KW-1185">Reference proteome</keyword>
<keyword evidence="1" id="KW-0805">Transcription regulation</keyword>
<dbReference type="InterPro" id="IPR001132">
    <property type="entry name" value="SMAD_dom_Dwarfin-type"/>
</dbReference>
<dbReference type="InterPro" id="IPR017855">
    <property type="entry name" value="SMAD-like_dom_sf"/>
</dbReference>
<dbReference type="Pfam" id="PF03166">
    <property type="entry name" value="MH2"/>
    <property type="match status" value="1"/>
</dbReference>
<reference evidence="5 6" key="1">
    <citation type="submission" date="2019-07" db="EMBL/GenBank/DDBJ databases">
        <authorList>
            <person name="Jastrzebski P J."/>
            <person name="Paukszto L."/>
            <person name="Jastrzebski P J."/>
        </authorList>
    </citation>
    <scope>NUCLEOTIDE SEQUENCE [LARGE SCALE GENOMIC DNA]</scope>
    <source>
        <strain evidence="5 6">WMS-il1</strain>
    </source>
</reference>
<evidence type="ECO:0000256" key="3">
    <source>
        <dbReference type="SAM" id="MobiDB-lite"/>
    </source>
</evidence>
<dbReference type="GO" id="GO:0030154">
    <property type="term" value="P:cell differentiation"/>
    <property type="evidence" value="ECO:0007669"/>
    <property type="project" value="TreeGrafter"/>
</dbReference>
<feature type="domain" description="MH2" evidence="4">
    <location>
        <begin position="170"/>
        <end position="364"/>
    </location>
</feature>
<dbReference type="GO" id="GO:0032924">
    <property type="term" value="P:activin receptor signaling pathway"/>
    <property type="evidence" value="ECO:0007669"/>
    <property type="project" value="TreeGrafter"/>
</dbReference>
<feature type="region of interest" description="Disordered" evidence="3">
    <location>
        <begin position="80"/>
        <end position="157"/>
    </location>
</feature>
<dbReference type="AlphaFoldDB" id="A0A564Y0J8"/>
<sequence length="364" mass="40324">MSNIALHRATTTDYTSSSDSSSQLVSPTSVASGGDTHTALFSHHSRAIPSLLSFSHPYTAQFYPDPQAFAQTYDNRQSIMSAAGGDSNGRWNQVEGENDRQRRYDDYQTTNTTTTPATNTPAGTPHGTSDSASSNIPGGHQMQQQMSISNLSTPPSHPANVPLAPSLKNWCSVFYYELNNRVGDVFHASKPKFTVDGFTAPLLSTERFSLGGLSHVNRPPQVDMTRRHIGRGLNLLYISGEVFVECLSDAAIFVQSPSCNRLNNWHPATVVKVPPRCNLRVFDNREFAELLSQSVTRNYETVFSLTHMCFIRISFVKGWGADYRRQTITSTPCWIELHLNEPLKWLDRVLQEMGSPSTPCTSVS</sequence>
<evidence type="ECO:0000256" key="2">
    <source>
        <dbReference type="ARBA" id="ARBA00023163"/>
    </source>
</evidence>
<evidence type="ECO:0000256" key="1">
    <source>
        <dbReference type="ARBA" id="ARBA00023015"/>
    </source>
</evidence>
<organism evidence="5 6">
    <name type="scientific">Hymenolepis diminuta</name>
    <name type="common">Rat tapeworm</name>
    <dbReference type="NCBI Taxonomy" id="6216"/>
    <lineage>
        <taxon>Eukaryota</taxon>
        <taxon>Metazoa</taxon>
        <taxon>Spiralia</taxon>
        <taxon>Lophotrochozoa</taxon>
        <taxon>Platyhelminthes</taxon>
        <taxon>Cestoda</taxon>
        <taxon>Eucestoda</taxon>
        <taxon>Cyclophyllidea</taxon>
        <taxon>Hymenolepididae</taxon>
        <taxon>Hymenolepis</taxon>
    </lineage>
</organism>
<accession>A0A564Y0J8</accession>
<feature type="compositionally biased region" description="Basic and acidic residues" evidence="3">
    <location>
        <begin position="97"/>
        <end position="106"/>
    </location>
</feature>
<dbReference type="InterPro" id="IPR013790">
    <property type="entry name" value="Dwarfin"/>
</dbReference>
<dbReference type="GO" id="GO:0000978">
    <property type="term" value="F:RNA polymerase II cis-regulatory region sequence-specific DNA binding"/>
    <property type="evidence" value="ECO:0007669"/>
    <property type="project" value="TreeGrafter"/>
</dbReference>
<protein>
    <recommendedName>
        <fullName evidence="4">MH2 domain-containing protein</fullName>
    </recommendedName>
</protein>
<dbReference type="GO" id="GO:0070411">
    <property type="term" value="F:I-SMAD binding"/>
    <property type="evidence" value="ECO:0007669"/>
    <property type="project" value="TreeGrafter"/>
</dbReference>
<evidence type="ECO:0000313" key="5">
    <source>
        <dbReference type="EMBL" id="VUZ40825.1"/>
    </source>
</evidence>
<feature type="region of interest" description="Disordered" evidence="3">
    <location>
        <begin position="1"/>
        <end position="34"/>
    </location>
</feature>
<dbReference type="GO" id="GO:0045944">
    <property type="term" value="P:positive regulation of transcription by RNA polymerase II"/>
    <property type="evidence" value="ECO:0007669"/>
    <property type="project" value="TreeGrafter"/>
</dbReference>
<dbReference type="EMBL" id="CABIJS010000044">
    <property type="protein sequence ID" value="VUZ40825.1"/>
    <property type="molecule type" value="Genomic_DNA"/>
</dbReference>
<dbReference type="GO" id="GO:0000981">
    <property type="term" value="F:DNA-binding transcription factor activity, RNA polymerase II-specific"/>
    <property type="evidence" value="ECO:0007669"/>
    <property type="project" value="TreeGrafter"/>
</dbReference>
<gene>
    <name evidence="5" type="ORF">WMSIL1_LOCUS1787</name>
</gene>
<dbReference type="Gene3D" id="2.60.200.10">
    <property type="match status" value="1"/>
</dbReference>
<dbReference type="SMART" id="SM00524">
    <property type="entry name" value="DWB"/>
    <property type="match status" value="1"/>
</dbReference>
<proteinExistence type="predicted"/>
<dbReference type="GO" id="GO:0060395">
    <property type="term" value="P:SMAD protein signal transduction"/>
    <property type="evidence" value="ECO:0007669"/>
    <property type="project" value="TreeGrafter"/>
</dbReference>
<dbReference type="GO" id="GO:0009653">
    <property type="term" value="P:anatomical structure morphogenesis"/>
    <property type="evidence" value="ECO:0007669"/>
    <property type="project" value="TreeGrafter"/>
</dbReference>
<dbReference type="Proteomes" id="UP000321570">
    <property type="component" value="Unassembled WGS sequence"/>
</dbReference>
<name>A0A564Y0J8_HYMDI</name>
<dbReference type="PANTHER" id="PTHR13703:SF25">
    <property type="entry name" value="MOTHERS AGAINST DECAPENTAPLEGIC HOMOLOG"/>
    <property type="match status" value="1"/>
</dbReference>
<dbReference type="InterPro" id="IPR008984">
    <property type="entry name" value="SMAD_FHA_dom_sf"/>
</dbReference>
<feature type="compositionally biased region" description="Low complexity" evidence="3">
    <location>
        <begin position="109"/>
        <end position="128"/>
    </location>
</feature>
<feature type="compositionally biased region" description="Polar residues" evidence="3">
    <location>
        <begin position="129"/>
        <end position="154"/>
    </location>
</feature>
<dbReference type="PANTHER" id="PTHR13703">
    <property type="entry name" value="SMAD"/>
    <property type="match status" value="1"/>
</dbReference>
<dbReference type="GO" id="GO:0071144">
    <property type="term" value="C:heteromeric SMAD protein complex"/>
    <property type="evidence" value="ECO:0007669"/>
    <property type="project" value="TreeGrafter"/>
</dbReference>